<feature type="transmembrane region" description="Helical" evidence="1">
    <location>
        <begin position="362"/>
        <end position="384"/>
    </location>
</feature>
<reference evidence="2" key="1">
    <citation type="journal article" date="2020" name="mSystems">
        <title>Genome- and Community-Level Interaction Insights into Carbon Utilization and Element Cycling Functions of Hydrothermarchaeota in Hydrothermal Sediment.</title>
        <authorList>
            <person name="Zhou Z."/>
            <person name="Liu Y."/>
            <person name="Xu W."/>
            <person name="Pan J."/>
            <person name="Luo Z.H."/>
            <person name="Li M."/>
        </authorList>
    </citation>
    <scope>NUCLEOTIDE SEQUENCE</scope>
    <source>
        <strain evidence="2">HyVt-388</strain>
    </source>
</reference>
<gene>
    <name evidence="2" type="ORF">ENI34_06620</name>
</gene>
<dbReference type="EMBL" id="DRIG01000071">
    <property type="protein sequence ID" value="HEC78800.1"/>
    <property type="molecule type" value="Genomic_DNA"/>
</dbReference>
<name>A0A9C9EMN9_UNCW3</name>
<keyword evidence="1" id="KW-0472">Membrane</keyword>
<accession>A0A9C9EMN9</accession>
<feature type="transmembrane region" description="Helical" evidence="1">
    <location>
        <begin position="267"/>
        <end position="295"/>
    </location>
</feature>
<keyword evidence="1" id="KW-1133">Transmembrane helix</keyword>
<feature type="transmembrane region" description="Helical" evidence="1">
    <location>
        <begin position="301"/>
        <end position="325"/>
    </location>
</feature>
<feature type="transmembrane region" description="Helical" evidence="1">
    <location>
        <begin position="232"/>
        <end position="255"/>
    </location>
</feature>
<evidence type="ECO:0000256" key="1">
    <source>
        <dbReference type="SAM" id="Phobius"/>
    </source>
</evidence>
<evidence type="ECO:0000313" key="3">
    <source>
        <dbReference type="Proteomes" id="UP000885826"/>
    </source>
</evidence>
<protein>
    <submittedName>
        <fullName evidence="2">Polymer-forming cytoskeletal protein</fullName>
    </submittedName>
</protein>
<proteinExistence type="predicted"/>
<comment type="caution">
    <text evidence="2">The sequence shown here is derived from an EMBL/GenBank/DDBJ whole genome shotgun (WGS) entry which is preliminary data.</text>
</comment>
<feature type="transmembrane region" description="Helical" evidence="1">
    <location>
        <begin position="337"/>
        <end position="356"/>
    </location>
</feature>
<evidence type="ECO:0000313" key="2">
    <source>
        <dbReference type="EMBL" id="HEC78800.1"/>
    </source>
</evidence>
<dbReference type="AlphaFoldDB" id="A0A9C9EMN9"/>
<keyword evidence="1" id="KW-0812">Transmembrane</keyword>
<sequence length="391" mass="41919">MQNLIAILFIISQVSNIGYIQEIPEYIGQMPTIVVTAPHYKNEVTSSFKFLPGIPMNFAFGQSMIHHLNIPIKSTFAEDLYVPEEDTIDEDVMVSGGNAKIDGVIDGDLAVMGGVVEINGIVDGDVAVMGGNLELNGSITGDAAVFGGNVVNKGTIELDVLVVGGTVMLDSGSVVQGDVNMVGGTVERDDNAVVEGEIQSVESEVLKELLPDIGKAFRVPRVIPGHRVFHRIFLIAFFFVFYLIGLLAFLIFPGAIEHIIGIVKANVWASVGLGIAVEVLYIPIILLFTISIIGIPLIPLFMLAVLLAALFGFSALCFIIGERVIEGMKWQIENKAGIFSLGWLATAIIPLILFLIGPPVVVFGVVILYVVATIGMGAVSLTLLKTKKKKK</sequence>
<organism evidence="2 3">
    <name type="scientific">candidate division WOR-3 bacterium</name>
    <dbReference type="NCBI Taxonomy" id="2052148"/>
    <lineage>
        <taxon>Bacteria</taxon>
        <taxon>Bacteria division WOR-3</taxon>
    </lineage>
</organism>
<dbReference type="Proteomes" id="UP000885826">
    <property type="component" value="Unassembled WGS sequence"/>
</dbReference>